<protein>
    <submittedName>
        <fullName evidence="1">Uncharacterized protein</fullName>
    </submittedName>
</protein>
<sequence>MADLQLARNTTQTIKYTYPGDTPMSKATAAFLTKGLRAELITTAMAGAQAQEKMGNSLNFTVVDGTAGRSLLEVNRKAVLRFGQVLSRQALRDVERALVAAINNKTTRRSGTLSSMGNWHWVMTNRGENVNLNTMGKNIQFSADSKLMLLPENVPYATVTNRKVANSKLPGFMKVAAKVASQSRYLVGFRVSVNTTRRFAVPGEKNDYGTAYLVIRPGARSSSRRR</sequence>
<dbReference type="RefSeq" id="WP_340360669.1">
    <property type="nucleotide sequence ID" value="NZ_JBBKZU010000020.1"/>
</dbReference>
<accession>A0ABU8VP92</accession>
<comment type="caution">
    <text evidence="1">The sequence shown here is derived from an EMBL/GenBank/DDBJ whole genome shotgun (WGS) entry which is preliminary data.</text>
</comment>
<keyword evidence="2" id="KW-1185">Reference proteome</keyword>
<dbReference type="Proteomes" id="UP001365846">
    <property type="component" value="Unassembled WGS sequence"/>
</dbReference>
<reference evidence="1 2" key="1">
    <citation type="submission" date="2024-03" db="EMBL/GenBank/DDBJ databases">
        <title>Novel species of the genus Variovorax.</title>
        <authorList>
            <person name="Liu Q."/>
            <person name="Xin Y.-H."/>
        </authorList>
    </citation>
    <scope>NUCLEOTIDE SEQUENCE [LARGE SCALE GENOMIC DNA]</scope>
    <source>
        <strain evidence="1 2">KACC 18899</strain>
    </source>
</reference>
<name>A0ABU8VP92_9BURK</name>
<dbReference type="EMBL" id="JBBKZU010000020">
    <property type="protein sequence ID" value="MEJ8815463.1"/>
    <property type="molecule type" value="Genomic_DNA"/>
</dbReference>
<organism evidence="1 2">
    <name type="scientific">Variovorax ureilyticus</name>
    <dbReference type="NCBI Taxonomy" id="1836198"/>
    <lineage>
        <taxon>Bacteria</taxon>
        <taxon>Pseudomonadati</taxon>
        <taxon>Pseudomonadota</taxon>
        <taxon>Betaproteobacteria</taxon>
        <taxon>Burkholderiales</taxon>
        <taxon>Comamonadaceae</taxon>
        <taxon>Variovorax</taxon>
    </lineage>
</organism>
<evidence type="ECO:0000313" key="1">
    <source>
        <dbReference type="EMBL" id="MEJ8815463.1"/>
    </source>
</evidence>
<proteinExistence type="predicted"/>
<gene>
    <name evidence="1" type="ORF">WKW77_30670</name>
</gene>
<evidence type="ECO:0000313" key="2">
    <source>
        <dbReference type="Proteomes" id="UP001365846"/>
    </source>
</evidence>